<organism evidence="3 4">
    <name type="scientific">Gomphillus americanus</name>
    <dbReference type="NCBI Taxonomy" id="1940652"/>
    <lineage>
        <taxon>Eukaryota</taxon>
        <taxon>Fungi</taxon>
        <taxon>Dikarya</taxon>
        <taxon>Ascomycota</taxon>
        <taxon>Pezizomycotina</taxon>
        <taxon>Lecanoromycetes</taxon>
        <taxon>OSLEUM clade</taxon>
        <taxon>Ostropomycetidae</taxon>
        <taxon>Ostropales</taxon>
        <taxon>Graphidaceae</taxon>
        <taxon>Gomphilloideae</taxon>
        <taxon>Gomphillus</taxon>
    </lineage>
</organism>
<feature type="compositionally biased region" description="Polar residues" evidence="1">
    <location>
        <begin position="851"/>
        <end position="865"/>
    </location>
</feature>
<feature type="compositionally biased region" description="Low complexity" evidence="1">
    <location>
        <begin position="778"/>
        <end position="793"/>
    </location>
</feature>
<feature type="domain" description="Putative zinc-finger" evidence="2">
    <location>
        <begin position="1261"/>
        <end position="1282"/>
    </location>
</feature>
<feature type="compositionally biased region" description="Polar residues" evidence="1">
    <location>
        <begin position="234"/>
        <end position="257"/>
    </location>
</feature>
<dbReference type="PANTHER" id="PTHR21563">
    <property type="entry name" value="ZINC FINGER C3H1 DOMAIN-CONTAINING PROTEIN"/>
    <property type="match status" value="1"/>
</dbReference>
<feature type="region of interest" description="Disordered" evidence="1">
    <location>
        <begin position="613"/>
        <end position="638"/>
    </location>
</feature>
<accession>A0A8H3EQP4</accession>
<feature type="compositionally biased region" description="Polar residues" evidence="1">
    <location>
        <begin position="483"/>
        <end position="502"/>
    </location>
</feature>
<feature type="compositionally biased region" description="Basic and acidic residues" evidence="1">
    <location>
        <begin position="1008"/>
        <end position="1021"/>
    </location>
</feature>
<feature type="compositionally biased region" description="Polar residues" evidence="1">
    <location>
        <begin position="198"/>
        <end position="223"/>
    </location>
</feature>
<feature type="region of interest" description="Disordered" evidence="1">
    <location>
        <begin position="120"/>
        <end position="158"/>
    </location>
</feature>
<dbReference type="InterPro" id="IPR039278">
    <property type="entry name" value="Red1"/>
</dbReference>
<feature type="region of interest" description="Disordered" evidence="1">
    <location>
        <begin position="999"/>
        <end position="1046"/>
    </location>
</feature>
<keyword evidence="4" id="KW-1185">Reference proteome</keyword>
<evidence type="ECO:0000256" key="1">
    <source>
        <dbReference type="SAM" id="MobiDB-lite"/>
    </source>
</evidence>
<proteinExistence type="predicted"/>
<feature type="region of interest" description="Disordered" evidence="1">
    <location>
        <begin position="194"/>
        <end position="286"/>
    </location>
</feature>
<feature type="compositionally biased region" description="Low complexity" evidence="1">
    <location>
        <begin position="613"/>
        <end position="622"/>
    </location>
</feature>
<dbReference type="Pfam" id="PF10650">
    <property type="entry name" value="zf-C3H1"/>
    <property type="match status" value="1"/>
</dbReference>
<comment type="caution">
    <text evidence="3">The sequence shown here is derived from an EMBL/GenBank/DDBJ whole genome shotgun (WGS) entry which is preliminary data.</text>
</comment>
<feature type="compositionally biased region" description="Polar residues" evidence="1">
    <location>
        <begin position="650"/>
        <end position="665"/>
    </location>
</feature>
<feature type="compositionally biased region" description="Acidic residues" evidence="1">
    <location>
        <begin position="700"/>
        <end position="712"/>
    </location>
</feature>
<feature type="region of interest" description="Disordered" evidence="1">
    <location>
        <begin position="540"/>
        <end position="562"/>
    </location>
</feature>
<protein>
    <recommendedName>
        <fullName evidence="2">Putative zinc-finger domain-containing protein</fullName>
    </recommendedName>
</protein>
<dbReference type="PANTHER" id="PTHR21563:SF3">
    <property type="entry name" value="ZINC FINGER C3H1 DOMAIN-CONTAINING PROTEIN"/>
    <property type="match status" value="1"/>
</dbReference>
<dbReference type="EMBL" id="CAJPDQ010000004">
    <property type="protein sequence ID" value="CAF9908728.1"/>
    <property type="molecule type" value="Genomic_DNA"/>
</dbReference>
<name>A0A8H3EQP4_9LECA</name>
<dbReference type="OrthoDB" id="1922977at2759"/>
<feature type="region of interest" description="Disordered" evidence="1">
    <location>
        <begin position="778"/>
        <end position="798"/>
    </location>
</feature>
<evidence type="ECO:0000259" key="2">
    <source>
        <dbReference type="Pfam" id="PF10650"/>
    </source>
</evidence>
<dbReference type="GO" id="GO:0005634">
    <property type="term" value="C:nucleus"/>
    <property type="evidence" value="ECO:0007669"/>
    <property type="project" value="TreeGrafter"/>
</dbReference>
<feature type="compositionally biased region" description="Acidic residues" evidence="1">
    <location>
        <begin position="1022"/>
        <end position="1045"/>
    </location>
</feature>
<dbReference type="GO" id="GO:0000178">
    <property type="term" value="C:exosome (RNase complex)"/>
    <property type="evidence" value="ECO:0007669"/>
    <property type="project" value="TreeGrafter"/>
</dbReference>
<feature type="region of interest" description="Disordered" evidence="1">
    <location>
        <begin position="475"/>
        <end position="502"/>
    </location>
</feature>
<reference evidence="3" key="1">
    <citation type="submission" date="2021-03" db="EMBL/GenBank/DDBJ databases">
        <authorList>
            <person name="Tagirdzhanova G."/>
        </authorList>
    </citation>
    <scope>NUCLEOTIDE SEQUENCE</scope>
</reference>
<feature type="region of interest" description="Disordered" evidence="1">
    <location>
        <begin position="650"/>
        <end position="749"/>
    </location>
</feature>
<dbReference type="Proteomes" id="UP000664169">
    <property type="component" value="Unassembled WGS sequence"/>
</dbReference>
<evidence type="ECO:0000313" key="3">
    <source>
        <dbReference type="EMBL" id="CAF9908728.1"/>
    </source>
</evidence>
<evidence type="ECO:0000313" key="4">
    <source>
        <dbReference type="Proteomes" id="UP000664169"/>
    </source>
</evidence>
<dbReference type="InterPro" id="IPR019607">
    <property type="entry name" value="Putative_zinc-finger_domain"/>
</dbReference>
<feature type="region of interest" description="Disordered" evidence="1">
    <location>
        <begin position="851"/>
        <end position="873"/>
    </location>
</feature>
<gene>
    <name evidence="3" type="ORF">GOMPHAMPRED_006287</name>
</gene>
<sequence>MSGYPGAPPFGGQYSNVPFGTPFPPNFAFNNMIPPPAPSFGHQQASYPPNQILTPGQIPYGNAVAYQNNAQYHQQQLGQVPFPPQQAAPFYPPFGSYNNHNPYVNPYNQNPFAETAVAQQTQNGTARGQPPQLWNTPVQDPNKPAQKQTEEIQANSPSRVIIDAVPNLQQDTLSSRVSPLLRGPGSIEAVPKDINGKQVITSSNETTPGQTPIQPNFAISGQLDSGLKPAINGTRKSSTTSDQSFDPYSGNMSQTPGESADVAKMPSPLPSPKNNPASTLPGLEPDIVVPSQLGMEITREQKKTLAIQAIQDLASRKIGFDQISKEGINLELLKDLYLESGVPLVLPTDVQNKVVKPVVDLSKKAPSVPSNKKTLPVNADIPTITAVPNFNLPIVPLPNTISTKLSAQTTTTNDTSNKVIALAKDSKESTSAGPNPIRQDYLAKLQSAKEAVKNKANPPPGPSLAQERSNYLAKLQAAKEAVKQSSTQKPSQSESQTTNQQAENTLSTLIEASGPKPENNPVQTRANIDALLRQKLEALRRTQSSTVSSLPTPPLPSAAPTANNLQPLQEQFSTPEARTLDVQEDLASVPTVEKVQDTEVSFFVPGDMRGLQGLPGLPGLTTDPPPVTLGSNNHQPGLDTAQIIQSTTVPALSSQTPNLQASSETKQSRKRPVASDFNESPPPKLRRVSAPEPASLVIEISEDEGEIDDSNDLQDNLSHDTGVEHGQPVLGNLPTRPELPTRSTSYNTPIQTLTPDLQAKEDAIRELKQRIVAATLRKTAKTTTETPTASKSAMPLGPEIEQAQRLEDREAAIKIGTQELTSQEKALAAAKLQAQKHLEQIRRNQASLNAHANKTQQDADNANNSAEREQRLRRKADLEAKLSTVEAIINTTEADLALIKQEQDKLLSRIQQESQARSILMDELKELLEGLEKEVPSKTADAAVSIIEPTIPSIQPNQNNTTFEIPQAAYPGPEKQLDFIPSVMVDSAEQSVQVSLSSSNVTSSLNSPHRDEVSSVDKAESVDEDGEEQMDIDNDSVDSSEDEYDPEKVEIDYHKFPEPEIQEVSDEEPVDYVDEYEPVQNIEVLPVSSRVDTDPEHQDLPTSYQNIVPVDDSSAAISISPPSSPYGEQYDDQDVDNSTKLETPEYFDEKVAQASAQTARMAQPSTLVSDVGTPMDNAPDLTKEAESTDILTSHTDEEAGVESEHEMAVDVAPPPHQHFVPYESPLAQFNSYRFHPQFSEIVTGGFRSLTYNHKINPNVEFCKWELAGRVCDDLDCNSQHFKDITLTDNNLLLQLGSVHEGSTQEERESYVSGLKNTISAMRTKGLKDIDSIAAEIVAYRREFLKDPSRVITNIRTS</sequence>